<dbReference type="AlphaFoldDB" id="A0A915HKL3"/>
<evidence type="ECO:0000313" key="3">
    <source>
        <dbReference type="WBParaSite" id="nRc.2.0.1.t02096-RA"/>
    </source>
</evidence>
<keyword evidence="2" id="KW-1185">Reference proteome</keyword>
<name>A0A915HKL3_ROMCU</name>
<evidence type="ECO:0000259" key="1">
    <source>
        <dbReference type="Pfam" id="PF05699"/>
    </source>
</evidence>
<dbReference type="Pfam" id="PF05699">
    <property type="entry name" value="Dimer_Tnp_hAT"/>
    <property type="match status" value="1"/>
</dbReference>
<evidence type="ECO:0000313" key="2">
    <source>
        <dbReference type="Proteomes" id="UP000887565"/>
    </source>
</evidence>
<dbReference type="GO" id="GO:0046983">
    <property type="term" value="F:protein dimerization activity"/>
    <property type="evidence" value="ECO:0007669"/>
    <property type="project" value="InterPro"/>
</dbReference>
<dbReference type="Proteomes" id="UP000887565">
    <property type="component" value="Unplaced"/>
</dbReference>
<accession>A0A915HKL3</accession>
<proteinExistence type="predicted"/>
<protein>
    <submittedName>
        <fullName evidence="3">HAT C-terminal dimerisation domain-containing protein</fullName>
    </submittedName>
</protein>
<dbReference type="InterPro" id="IPR008906">
    <property type="entry name" value="HATC_C_dom"/>
</dbReference>
<dbReference type="WBParaSite" id="nRc.2.0.1.t02096-RA">
    <property type="protein sequence ID" value="nRc.2.0.1.t02096-RA"/>
    <property type="gene ID" value="nRc.2.0.1.g02096"/>
</dbReference>
<organism evidence="2 3">
    <name type="scientific">Romanomermis culicivorax</name>
    <name type="common">Nematode worm</name>
    <dbReference type="NCBI Taxonomy" id="13658"/>
    <lineage>
        <taxon>Eukaryota</taxon>
        <taxon>Metazoa</taxon>
        <taxon>Ecdysozoa</taxon>
        <taxon>Nematoda</taxon>
        <taxon>Enoplea</taxon>
        <taxon>Dorylaimia</taxon>
        <taxon>Mermithida</taxon>
        <taxon>Mermithoidea</taxon>
        <taxon>Mermithidae</taxon>
        <taxon>Romanomermis</taxon>
    </lineage>
</organism>
<feature type="domain" description="HAT C-terminal dimerisation" evidence="1">
    <location>
        <begin position="44"/>
        <end position="94"/>
    </location>
</feature>
<sequence>MINCDTISATDRQAIKNQCRSCLVEGARQLLADVCNTSSNIDVKQTDVVEFWLKVHNNTDTAGNSRFMNISTFALNLLSLPFSNASVERAFSAMALSRPKEQPPNSCPKFLQLPPMTTAGPSTLGQTIDQIMAAISDQLQAQQLQGQYENQEHQVTNM</sequence>
<reference evidence="3" key="1">
    <citation type="submission" date="2022-11" db="UniProtKB">
        <authorList>
            <consortium name="WormBaseParasite"/>
        </authorList>
    </citation>
    <scope>IDENTIFICATION</scope>
</reference>